<dbReference type="AlphaFoldDB" id="A0A5C8NEW0"/>
<keyword evidence="4" id="KW-1185">Reference proteome</keyword>
<comment type="similarity">
    <text evidence="1">Belongs to the universal stress protein A family.</text>
</comment>
<dbReference type="PANTHER" id="PTHR31964:SF113">
    <property type="entry name" value="USPA DOMAIN-CONTAINING PROTEIN"/>
    <property type="match status" value="1"/>
</dbReference>
<dbReference type="CDD" id="cd23659">
    <property type="entry name" value="USP_At3g01520-like"/>
    <property type="match status" value="1"/>
</dbReference>
<evidence type="ECO:0000256" key="1">
    <source>
        <dbReference type="ARBA" id="ARBA00008791"/>
    </source>
</evidence>
<gene>
    <name evidence="3" type="ORF">FHP06_14150</name>
</gene>
<dbReference type="Proteomes" id="UP000321571">
    <property type="component" value="Unassembled WGS sequence"/>
</dbReference>
<organism evidence="3 4">
    <name type="scientific">Aeromicrobium terrae</name>
    <dbReference type="NCBI Taxonomy" id="2498846"/>
    <lineage>
        <taxon>Bacteria</taxon>
        <taxon>Bacillati</taxon>
        <taxon>Actinomycetota</taxon>
        <taxon>Actinomycetes</taxon>
        <taxon>Propionibacteriales</taxon>
        <taxon>Nocardioidaceae</taxon>
        <taxon>Aeromicrobium</taxon>
    </lineage>
</organism>
<protein>
    <submittedName>
        <fullName evidence="3">Universal stress protein</fullName>
    </submittedName>
</protein>
<evidence type="ECO:0000313" key="3">
    <source>
        <dbReference type="EMBL" id="TXL57511.1"/>
    </source>
</evidence>
<dbReference type="Gene3D" id="3.40.50.12370">
    <property type="match status" value="1"/>
</dbReference>
<name>A0A5C8NEW0_9ACTN</name>
<accession>A0A5C8NEW0</accession>
<dbReference type="SUPFAM" id="SSF52402">
    <property type="entry name" value="Adenine nucleotide alpha hydrolases-like"/>
    <property type="match status" value="1"/>
</dbReference>
<dbReference type="InterPro" id="IPR006015">
    <property type="entry name" value="Universal_stress_UspA"/>
</dbReference>
<feature type="domain" description="UspA" evidence="2">
    <location>
        <begin position="150"/>
        <end position="268"/>
    </location>
</feature>
<dbReference type="InterPro" id="IPR006016">
    <property type="entry name" value="UspA"/>
</dbReference>
<proteinExistence type="inferred from homology"/>
<dbReference type="PANTHER" id="PTHR31964">
    <property type="entry name" value="ADENINE NUCLEOTIDE ALPHA HYDROLASES-LIKE SUPERFAMILY PROTEIN"/>
    <property type="match status" value="1"/>
</dbReference>
<dbReference type="OrthoDB" id="3873975at2"/>
<comment type="caution">
    <text evidence="3">The sequence shown here is derived from an EMBL/GenBank/DDBJ whole genome shotgun (WGS) entry which is preliminary data.</text>
</comment>
<dbReference type="RefSeq" id="WP_147687444.1">
    <property type="nucleotide sequence ID" value="NZ_VDUX01000007.1"/>
</dbReference>
<dbReference type="EMBL" id="VDUX01000007">
    <property type="protein sequence ID" value="TXL57511.1"/>
    <property type="molecule type" value="Genomic_DNA"/>
</dbReference>
<dbReference type="Pfam" id="PF00582">
    <property type="entry name" value="Usp"/>
    <property type="match status" value="1"/>
</dbReference>
<sequence length="270" mass="27880">MTIDHAENRSTTTHRTPARRRTIAVAQLGGSGTGALAYALGEALRDPARVIVYATSDAMTTSAPLQTVHLDGDPAAALTDVSAGVDLLVVQVPEETAAATDPVLATLRRESRCLLVEVDEDGELVRASGPEGWSYAAREPVSTGAGSGEVVVGVDGSDSSAAAVRWAAQYAHRTGHQLRLVCAFERDADDASRHHAQDLIRAARRIAGDDVAGTTIPGEPAQVLVDLSTRADVLVLGRHGTSGLIHSALGSVGDTCARMAACPVVVVPAG</sequence>
<reference evidence="3 4" key="1">
    <citation type="submission" date="2019-06" db="EMBL/GenBank/DDBJ databases">
        <title>Aeromicrobium sp. nov., isolated from a maize field.</title>
        <authorList>
            <person name="Lin S.-Y."/>
            <person name="Tsai C.-F."/>
            <person name="Young C.-C."/>
        </authorList>
    </citation>
    <scope>NUCLEOTIDE SEQUENCE [LARGE SCALE GENOMIC DNA]</scope>
    <source>
        <strain evidence="3 4">CC-CFT486</strain>
    </source>
</reference>
<evidence type="ECO:0000313" key="4">
    <source>
        <dbReference type="Proteomes" id="UP000321571"/>
    </source>
</evidence>
<evidence type="ECO:0000259" key="2">
    <source>
        <dbReference type="Pfam" id="PF00582"/>
    </source>
</evidence>
<dbReference type="PRINTS" id="PR01438">
    <property type="entry name" value="UNVRSLSTRESS"/>
</dbReference>